<keyword evidence="1" id="KW-1133">Transmembrane helix</keyword>
<gene>
    <name evidence="3" type="primary">LOAG_10158</name>
</gene>
<organism evidence="2 3">
    <name type="scientific">Loa loa</name>
    <name type="common">Eye worm</name>
    <name type="synonym">Filaria loa</name>
    <dbReference type="NCBI Taxonomy" id="7209"/>
    <lineage>
        <taxon>Eukaryota</taxon>
        <taxon>Metazoa</taxon>
        <taxon>Ecdysozoa</taxon>
        <taxon>Nematoda</taxon>
        <taxon>Chromadorea</taxon>
        <taxon>Rhabditida</taxon>
        <taxon>Spirurina</taxon>
        <taxon>Spiruromorpha</taxon>
        <taxon>Filarioidea</taxon>
        <taxon>Onchocercidae</taxon>
        <taxon>Loa</taxon>
    </lineage>
</organism>
<dbReference type="SUPFAM" id="SSF81321">
    <property type="entry name" value="Family A G protein-coupled receptor-like"/>
    <property type="match status" value="1"/>
</dbReference>
<evidence type="ECO:0000313" key="2">
    <source>
        <dbReference type="Proteomes" id="UP000095285"/>
    </source>
</evidence>
<dbReference type="PANTHER" id="PTHR46895:SF7">
    <property type="entry name" value="G-PROTEIN COUPLED RECEPTORS FAMILY 1 PROFILE DOMAIN-CONTAINING PROTEIN"/>
    <property type="match status" value="1"/>
</dbReference>
<dbReference type="PANTHER" id="PTHR46895">
    <property type="entry name" value="PROTEIN CBG20548-RELATED"/>
    <property type="match status" value="1"/>
</dbReference>
<keyword evidence="2" id="KW-1185">Reference proteome</keyword>
<accession>A0A1I7VB59</accession>
<sequence length="167" mass="18933">MATHLAKNEETFLGPASGNFCEQERKMTITIAAIVSCFTITQLPSALLFLYEKIISDAKTEAFAKVSCITNSLVLTGKMLNVVLFCLTSATFRRKVFSTVYIWYRKFTCQQKKYVQHISSRSATQKSSLFSMTSFKNQKFHRYSSNRSRSLAKVNDKSDIDLVTIHG</sequence>
<keyword evidence="1" id="KW-0812">Transmembrane</keyword>
<protein>
    <submittedName>
        <fullName evidence="3">G-protein coupled receptors family 1 profile domain-containing protein</fullName>
    </submittedName>
</protein>
<keyword evidence="1" id="KW-0472">Membrane</keyword>
<dbReference type="OrthoDB" id="5849598at2759"/>
<dbReference type="Proteomes" id="UP000095285">
    <property type="component" value="Unassembled WGS sequence"/>
</dbReference>
<reference evidence="2" key="1">
    <citation type="submission" date="2012-04" db="EMBL/GenBank/DDBJ databases">
        <title>The Genome Sequence of Loa loa.</title>
        <authorList>
            <consortium name="The Broad Institute Genome Sequencing Platform"/>
            <consortium name="Broad Institute Genome Sequencing Center for Infectious Disease"/>
            <person name="Nutman T.B."/>
            <person name="Fink D.L."/>
            <person name="Russ C."/>
            <person name="Young S."/>
            <person name="Zeng Q."/>
            <person name="Gargeya S."/>
            <person name="Alvarado L."/>
            <person name="Berlin A."/>
            <person name="Chapman S.B."/>
            <person name="Chen Z."/>
            <person name="Freedman E."/>
            <person name="Gellesch M."/>
            <person name="Goldberg J."/>
            <person name="Griggs A."/>
            <person name="Gujja S."/>
            <person name="Heilman E.R."/>
            <person name="Heiman D."/>
            <person name="Howarth C."/>
            <person name="Mehta T."/>
            <person name="Neiman D."/>
            <person name="Pearson M."/>
            <person name="Roberts A."/>
            <person name="Saif S."/>
            <person name="Shea T."/>
            <person name="Shenoy N."/>
            <person name="Sisk P."/>
            <person name="Stolte C."/>
            <person name="Sykes S."/>
            <person name="White J."/>
            <person name="Yandava C."/>
            <person name="Haas B."/>
            <person name="Henn M.R."/>
            <person name="Nusbaum C."/>
            <person name="Birren B."/>
        </authorList>
    </citation>
    <scope>NUCLEOTIDE SEQUENCE [LARGE SCALE GENOMIC DNA]</scope>
</reference>
<evidence type="ECO:0000256" key="1">
    <source>
        <dbReference type="SAM" id="Phobius"/>
    </source>
</evidence>
<dbReference type="Gene3D" id="1.20.1070.10">
    <property type="entry name" value="Rhodopsin 7-helix transmembrane proteins"/>
    <property type="match status" value="1"/>
</dbReference>
<reference evidence="3" key="2">
    <citation type="submission" date="2016-11" db="UniProtKB">
        <authorList>
            <consortium name="WormBaseParasite"/>
        </authorList>
    </citation>
    <scope>IDENTIFICATION</scope>
</reference>
<name>A0A1I7VB59_LOALO</name>
<dbReference type="WBParaSite" id="EN70_11865">
    <property type="protein sequence ID" value="EN70_11865"/>
    <property type="gene ID" value="EN70_11865"/>
</dbReference>
<proteinExistence type="predicted"/>
<feature type="transmembrane region" description="Helical" evidence="1">
    <location>
        <begin position="63"/>
        <end position="87"/>
    </location>
</feature>
<feature type="transmembrane region" description="Helical" evidence="1">
    <location>
        <begin position="29"/>
        <end position="51"/>
    </location>
</feature>
<dbReference type="AlphaFoldDB" id="A0A1I7VB59"/>
<evidence type="ECO:0000313" key="3">
    <source>
        <dbReference type="WBParaSite" id="EN70_11865"/>
    </source>
</evidence>
<dbReference type="InParanoid" id="A0A1I7VB59"/>